<evidence type="ECO:0000256" key="1">
    <source>
        <dbReference type="ARBA" id="ARBA00022729"/>
    </source>
</evidence>
<dbReference type="OrthoDB" id="5564519at2759"/>
<evidence type="ECO:0000313" key="6">
    <source>
        <dbReference type="Proteomes" id="UP000242180"/>
    </source>
</evidence>
<reference evidence="5 6" key="1">
    <citation type="submission" date="2016-07" db="EMBL/GenBank/DDBJ databases">
        <title>Pervasive Adenine N6-methylation of Active Genes in Fungi.</title>
        <authorList>
            <consortium name="DOE Joint Genome Institute"/>
            <person name="Mondo S.J."/>
            <person name="Dannebaum R.O."/>
            <person name="Kuo R.C."/>
            <person name="Labutti K."/>
            <person name="Haridas S."/>
            <person name="Kuo A."/>
            <person name="Salamov A."/>
            <person name="Ahrendt S.R."/>
            <person name="Lipzen A."/>
            <person name="Sullivan W."/>
            <person name="Andreopoulos W.B."/>
            <person name="Clum A."/>
            <person name="Lindquist E."/>
            <person name="Daum C."/>
            <person name="Ramamoorthy G.K."/>
            <person name="Gryganskyi A."/>
            <person name="Culley D."/>
            <person name="Magnuson J.K."/>
            <person name="James T.Y."/>
            <person name="O'Malley M.A."/>
            <person name="Stajich J.E."/>
            <person name="Spatafora J.W."/>
            <person name="Visel A."/>
            <person name="Grigoriev I.V."/>
        </authorList>
    </citation>
    <scope>NUCLEOTIDE SEQUENCE [LARGE SCALE GENOMIC DNA]</scope>
    <source>
        <strain evidence="5 6">NRRL 2496</strain>
    </source>
</reference>
<keyword evidence="1 3" id="KW-0732">Signal</keyword>
<dbReference type="InParanoid" id="A0A1X2H0X5"/>
<sequence>MKSSILTAFAIAASAGYAAADITVVTPWADSTWTAGGHGNITWKSTSADANTKCEIQLMNGNASNSNMVAYVTSPGSPVSCSADQYDIYPLNDFAAGKYWIRIGSNSTWAYSGVFNFKGNGTAAPLQLASNGGSSVAAAATAKSTAATTGKSSSSASASASHSGSADSGAASVQSTFVAVAGGAIMAALALAL</sequence>
<dbReference type="Pfam" id="PF10342">
    <property type="entry name" value="Kre9_KNH"/>
    <property type="match status" value="1"/>
</dbReference>
<dbReference type="InterPro" id="IPR018466">
    <property type="entry name" value="Kre9/Knh1-like_N"/>
</dbReference>
<comment type="caution">
    <text evidence="5">The sequence shown here is derived from an EMBL/GenBank/DDBJ whole genome shotgun (WGS) entry which is preliminary data.</text>
</comment>
<accession>A0A1X2H0X5</accession>
<feature type="chain" id="PRO_5013253538" description="Yeast cell wall synthesis Kre9/Knh1-like N-terminal domain-containing protein" evidence="3">
    <location>
        <begin position="21"/>
        <end position="193"/>
    </location>
</feature>
<organism evidence="5 6">
    <name type="scientific">Syncephalastrum racemosum</name>
    <name type="common">Filamentous fungus</name>
    <dbReference type="NCBI Taxonomy" id="13706"/>
    <lineage>
        <taxon>Eukaryota</taxon>
        <taxon>Fungi</taxon>
        <taxon>Fungi incertae sedis</taxon>
        <taxon>Mucoromycota</taxon>
        <taxon>Mucoromycotina</taxon>
        <taxon>Mucoromycetes</taxon>
        <taxon>Mucorales</taxon>
        <taxon>Syncephalastraceae</taxon>
        <taxon>Syncephalastrum</taxon>
    </lineage>
</organism>
<evidence type="ECO:0000256" key="2">
    <source>
        <dbReference type="SAM" id="MobiDB-lite"/>
    </source>
</evidence>
<keyword evidence="6" id="KW-1185">Reference proteome</keyword>
<feature type="signal peptide" evidence="3">
    <location>
        <begin position="1"/>
        <end position="20"/>
    </location>
</feature>
<name>A0A1X2H0X5_SYNRA</name>
<proteinExistence type="predicted"/>
<dbReference type="STRING" id="13706.A0A1X2H0X5"/>
<feature type="region of interest" description="Disordered" evidence="2">
    <location>
        <begin position="149"/>
        <end position="168"/>
    </location>
</feature>
<feature type="domain" description="Yeast cell wall synthesis Kre9/Knh1-like N-terminal" evidence="4">
    <location>
        <begin position="26"/>
        <end position="116"/>
    </location>
</feature>
<evidence type="ECO:0000256" key="3">
    <source>
        <dbReference type="SAM" id="SignalP"/>
    </source>
</evidence>
<dbReference type="AlphaFoldDB" id="A0A1X2H0X5"/>
<dbReference type="EMBL" id="MCGN01000011">
    <property type="protein sequence ID" value="ORY91074.1"/>
    <property type="molecule type" value="Genomic_DNA"/>
</dbReference>
<evidence type="ECO:0000313" key="5">
    <source>
        <dbReference type="EMBL" id="ORY91074.1"/>
    </source>
</evidence>
<evidence type="ECO:0000259" key="4">
    <source>
        <dbReference type="Pfam" id="PF10342"/>
    </source>
</evidence>
<dbReference type="OMA" id="GHGNITW"/>
<gene>
    <name evidence="5" type="ORF">BCR43DRAFT_498466</name>
</gene>
<dbReference type="Proteomes" id="UP000242180">
    <property type="component" value="Unassembled WGS sequence"/>
</dbReference>
<protein>
    <recommendedName>
        <fullName evidence="4">Yeast cell wall synthesis Kre9/Knh1-like N-terminal domain-containing protein</fullName>
    </recommendedName>
</protein>